<dbReference type="Pfam" id="PF00930">
    <property type="entry name" value="DPPIV_N"/>
    <property type="match status" value="1"/>
</dbReference>
<dbReference type="SUPFAM" id="SSF53474">
    <property type="entry name" value="alpha/beta-Hydrolases"/>
    <property type="match status" value="1"/>
</dbReference>
<evidence type="ECO:0000313" key="6">
    <source>
        <dbReference type="Proteomes" id="UP001348098"/>
    </source>
</evidence>
<dbReference type="Gene3D" id="3.40.50.1820">
    <property type="entry name" value="alpha/beta hydrolase"/>
    <property type="match status" value="1"/>
</dbReference>
<dbReference type="PANTHER" id="PTHR11731">
    <property type="entry name" value="PROTEASE FAMILY S9B,C DIPEPTIDYL-PEPTIDASE IV-RELATED"/>
    <property type="match status" value="1"/>
</dbReference>
<dbReference type="InterPro" id="IPR002469">
    <property type="entry name" value="Peptidase_S9B_N"/>
</dbReference>
<gene>
    <name evidence="5" type="ORF">U3653_24295</name>
</gene>
<dbReference type="InterPro" id="IPR050278">
    <property type="entry name" value="Serine_Prot_S9B/DPPIV"/>
</dbReference>
<evidence type="ECO:0000256" key="1">
    <source>
        <dbReference type="ARBA" id="ARBA00022670"/>
    </source>
</evidence>
<organism evidence="5 6">
    <name type="scientific">Nocardia implantans</name>
    <dbReference type="NCBI Taxonomy" id="3108168"/>
    <lineage>
        <taxon>Bacteria</taxon>
        <taxon>Bacillati</taxon>
        <taxon>Actinomycetota</taxon>
        <taxon>Actinomycetes</taxon>
        <taxon>Mycobacteriales</taxon>
        <taxon>Nocardiaceae</taxon>
        <taxon>Nocardia</taxon>
    </lineage>
</organism>
<dbReference type="InterPro" id="IPR029058">
    <property type="entry name" value="AB_hydrolase_fold"/>
</dbReference>
<reference evidence="5 6" key="1">
    <citation type="submission" date="2023-12" db="EMBL/GenBank/DDBJ databases">
        <title>novel species in genus Nocarida.</title>
        <authorList>
            <person name="Li Z."/>
        </authorList>
    </citation>
    <scope>NUCLEOTIDE SEQUENCE [LARGE SCALE GENOMIC DNA]</scope>
    <source>
        <strain evidence="5 6">CDC186</strain>
    </source>
</reference>
<keyword evidence="2" id="KW-0378">Hydrolase</keyword>
<dbReference type="InterPro" id="IPR002471">
    <property type="entry name" value="Pept_S9_AS"/>
</dbReference>
<dbReference type="PROSITE" id="PS00708">
    <property type="entry name" value="PRO_ENDOPEP_SER"/>
    <property type="match status" value="1"/>
</dbReference>
<dbReference type="InterPro" id="IPR001375">
    <property type="entry name" value="Peptidase_S9_cat"/>
</dbReference>
<evidence type="ECO:0000259" key="4">
    <source>
        <dbReference type="Pfam" id="PF00930"/>
    </source>
</evidence>
<comment type="caution">
    <text evidence="5">The sequence shown here is derived from an EMBL/GenBank/DDBJ whole genome shotgun (WGS) entry which is preliminary data.</text>
</comment>
<dbReference type="Gene3D" id="2.140.10.30">
    <property type="entry name" value="Dipeptidylpeptidase IV, N-terminal domain"/>
    <property type="match status" value="1"/>
</dbReference>
<dbReference type="EMBL" id="JAYKYQ010000010">
    <property type="protein sequence ID" value="MEB3513160.1"/>
    <property type="molecule type" value="Genomic_DNA"/>
</dbReference>
<proteinExistence type="predicted"/>
<dbReference type="PANTHER" id="PTHR11731:SF193">
    <property type="entry name" value="DIPEPTIDYL PEPTIDASE 9"/>
    <property type="match status" value="1"/>
</dbReference>
<evidence type="ECO:0000256" key="2">
    <source>
        <dbReference type="ARBA" id="ARBA00022801"/>
    </source>
</evidence>
<dbReference type="RefSeq" id="WP_195082325.1">
    <property type="nucleotide sequence ID" value="NZ_JAYESH010000010.1"/>
</dbReference>
<name>A0ABU6B0D1_9NOCA</name>
<keyword evidence="6" id="KW-1185">Reference proteome</keyword>
<feature type="domain" description="Dipeptidylpeptidase IV N-terminal" evidence="4">
    <location>
        <begin position="111"/>
        <end position="316"/>
    </location>
</feature>
<feature type="domain" description="Peptidase S9 prolyl oligopeptidase catalytic" evidence="3">
    <location>
        <begin position="500"/>
        <end position="702"/>
    </location>
</feature>
<dbReference type="SUPFAM" id="SSF82171">
    <property type="entry name" value="DPP6 N-terminal domain-like"/>
    <property type="match status" value="1"/>
</dbReference>
<evidence type="ECO:0000313" key="5">
    <source>
        <dbReference type="EMBL" id="MEB3513160.1"/>
    </source>
</evidence>
<dbReference type="Pfam" id="PF00326">
    <property type="entry name" value="Peptidase_S9"/>
    <property type="match status" value="1"/>
</dbReference>
<dbReference type="Proteomes" id="UP001348098">
    <property type="component" value="Unassembled WGS sequence"/>
</dbReference>
<accession>A0ABU6B0D1</accession>
<sequence length="704" mass="76389">MTDVTEFPVQSARTQRFTLGVPRNCAVAPDGRHVVFLRSRSGTDSVTSLWVRDVETGVERMIADSAELLGARTQTSSARERALRERAREAATGIVRYATDAAVSKVVFVLAETLYVADVDTGAVDEHKLDGPIFDPRLSPDGRLVAYVSGPTVRVFEIDSATDHVVIGGVDDTRQYGLAEFIAAEEMGRDRGFWWSPDSQHLLITGIDEAPVNRWWIADSRNPQQPPTELAYPAAGTANADVTAHVVDLDGNRVDIEWDRDAYPYLARVDWTAGGPPLLLVQSRDQRTQHHLAVDVETGRTDLVAAEADEVWLELVAGVPARTPAGRLVRVRDDATTRALFVDDERATAPELHVRAVLDVRDDDILFTACETASPRHREIGEIHVYRWGRDGTVRLTSEPGVHSATRGGDVIVVRSNTLASTDTRTRILRGGNVLGEIPAFSAAPVLTARPHLQLAGAQHNPAAVLLPTGYSGDDPLPVLLDPYGGPHGQRVLCDQRAYLEAQWLADKGFAVIVVDGRGMACQNPARQRLVAADLAGTLDDQVDALGALAARYPLDLSRVAIRGWSFGGYLAALAVLRRPDVFHAAIAGAPVTDWSLYDTHYTERYLGHPDRRPEVYAANSLVTASGLAPSAEPTRPLLLIHGLADDNVVAAHTLRLSAALLAAGHPHEVLPLSGATHKPTDERVVANLLLHQLDFLRRSLGLS</sequence>
<keyword evidence="1" id="KW-0645">Protease</keyword>
<protein>
    <submittedName>
        <fullName evidence="5">Prolyl oligopeptidase family serine peptidase</fullName>
    </submittedName>
</protein>
<evidence type="ECO:0000259" key="3">
    <source>
        <dbReference type="Pfam" id="PF00326"/>
    </source>
</evidence>